<proteinExistence type="inferred from homology"/>
<dbReference type="InterPro" id="IPR036259">
    <property type="entry name" value="MFS_trans_sf"/>
</dbReference>
<keyword evidence="9" id="KW-1185">Reference proteome</keyword>
<dbReference type="PANTHER" id="PTHR48022:SF14">
    <property type="entry name" value="MAJOR FACILITATOR SUPERFAMILY (MFS) PROFILE DOMAIN-CONTAINING PROTEIN-RELATED"/>
    <property type="match status" value="1"/>
</dbReference>
<comment type="caution">
    <text evidence="8">The sequence shown here is derived from an EMBL/GenBank/DDBJ whole genome shotgun (WGS) entry which is preliminary data.</text>
</comment>
<keyword evidence="5 7" id="KW-1133">Transmembrane helix</keyword>
<protein>
    <recommendedName>
        <fullName evidence="10">Major facilitator superfamily (MFS) profile domain-containing protein</fullName>
    </recommendedName>
</protein>
<dbReference type="GO" id="GO:0016020">
    <property type="term" value="C:membrane"/>
    <property type="evidence" value="ECO:0007669"/>
    <property type="project" value="UniProtKB-SubCell"/>
</dbReference>
<keyword evidence="3" id="KW-0813">Transport</keyword>
<dbReference type="PRINTS" id="PR00171">
    <property type="entry name" value="SUGRTRNSPORT"/>
</dbReference>
<evidence type="ECO:0000313" key="9">
    <source>
        <dbReference type="Proteomes" id="UP000078343"/>
    </source>
</evidence>
<dbReference type="STRING" id="1367422.A0A178ZSS1"/>
<dbReference type="InterPro" id="IPR003663">
    <property type="entry name" value="Sugar/inositol_transpt"/>
</dbReference>
<feature type="transmembrane region" description="Helical" evidence="7">
    <location>
        <begin position="156"/>
        <end position="174"/>
    </location>
</feature>
<dbReference type="GO" id="GO:0005351">
    <property type="term" value="F:carbohydrate:proton symporter activity"/>
    <property type="evidence" value="ECO:0007669"/>
    <property type="project" value="TreeGrafter"/>
</dbReference>
<dbReference type="RefSeq" id="XP_018695793.1">
    <property type="nucleotide sequence ID" value="XM_018836143.1"/>
</dbReference>
<organism evidence="8 9">
    <name type="scientific">Fonsecaea erecta</name>
    <dbReference type="NCBI Taxonomy" id="1367422"/>
    <lineage>
        <taxon>Eukaryota</taxon>
        <taxon>Fungi</taxon>
        <taxon>Dikarya</taxon>
        <taxon>Ascomycota</taxon>
        <taxon>Pezizomycotina</taxon>
        <taxon>Eurotiomycetes</taxon>
        <taxon>Chaetothyriomycetidae</taxon>
        <taxon>Chaetothyriales</taxon>
        <taxon>Herpotrichiellaceae</taxon>
        <taxon>Fonsecaea</taxon>
    </lineage>
</organism>
<name>A0A178ZSS1_9EURO</name>
<dbReference type="SUPFAM" id="SSF103473">
    <property type="entry name" value="MFS general substrate transporter"/>
    <property type="match status" value="1"/>
</dbReference>
<dbReference type="OrthoDB" id="8120565at2759"/>
<evidence type="ECO:0000256" key="1">
    <source>
        <dbReference type="ARBA" id="ARBA00004141"/>
    </source>
</evidence>
<keyword evidence="4 7" id="KW-0812">Transmembrane</keyword>
<dbReference type="Pfam" id="PF00083">
    <property type="entry name" value="Sugar_tr"/>
    <property type="match status" value="1"/>
</dbReference>
<evidence type="ECO:0000256" key="3">
    <source>
        <dbReference type="ARBA" id="ARBA00022448"/>
    </source>
</evidence>
<comment type="similarity">
    <text evidence="2">Belongs to the major facilitator superfamily. Sugar transporter (TC 2.A.1.1) family.</text>
</comment>
<sequence>MVSATLLSVGIHIFPYPPRWLAPVNRSSQSLASLAKFRRLIPDDSRVQTAESWPKPQHVLQEKKHPGADRVKLEILSWMELFTKMWHRIVVGAGVCFFQQFSGIDAFIFYAPTLFESVGQSSEMALILSGVVNILQLVAVFICFSSIDLIGRRPIARVGGFGSAACYPVIAILSGLCEKDWSANNAAGWACVAMVFAFILVYGISSSPLGWTLPPEVFPTSCRSKGVARAVAANWLSNFTMGIAMPAMLQSIR</sequence>
<feature type="transmembrane region" description="Helical" evidence="7">
    <location>
        <begin position="89"/>
        <end position="112"/>
    </location>
</feature>
<dbReference type="GeneID" id="30008798"/>
<dbReference type="Gene3D" id="1.20.1250.20">
    <property type="entry name" value="MFS general substrate transporter like domains"/>
    <property type="match status" value="1"/>
</dbReference>
<feature type="transmembrane region" description="Helical" evidence="7">
    <location>
        <begin position="124"/>
        <end position="144"/>
    </location>
</feature>
<dbReference type="InterPro" id="IPR005828">
    <property type="entry name" value="MFS_sugar_transport-like"/>
</dbReference>
<accession>A0A178ZSS1</accession>
<evidence type="ECO:0000256" key="5">
    <source>
        <dbReference type="ARBA" id="ARBA00022989"/>
    </source>
</evidence>
<dbReference type="PANTHER" id="PTHR48022">
    <property type="entry name" value="PLASTIDIC GLUCOSE TRANSPORTER 4"/>
    <property type="match status" value="1"/>
</dbReference>
<dbReference type="EMBL" id="LVYI01000003">
    <property type="protein sequence ID" value="OAP62426.1"/>
    <property type="molecule type" value="Genomic_DNA"/>
</dbReference>
<evidence type="ECO:0000256" key="6">
    <source>
        <dbReference type="ARBA" id="ARBA00023136"/>
    </source>
</evidence>
<feature type="transmembrane region" description="Helical" evidence="7">
    <location>
        <begin position="186"/>
        <end position="204"/>
    </location>
</feature>
<dbReference type="Proteomes" id="UP000078343">
    <property type="component" value="Unassembled WGS sequence"/>
</dbReference>
<reference evidence="8 9" key="1">
    <citation type="submission" date="2016-04" db="EMBL/GenBank/DDBJ databases">
        <title>Draft genome of Fonsecaea erecta CBS 125763.</title>
        <authorList>
            <person name="Weiss V.A."/>
            <person name="Vicente V.A."/>
            <person name="Raittz R.T."/>
            <person name="Moreno L.F."/>
            <person name="De Souza E.M."/>
            <person name="Pedrosa F.O."/>
            <person name="Steffens M.B."/>
            <person name="Faoro H."/>
            <person name="Tadra-Sfeir M.Z."/>
            <person name="Najafzadeh M.J."/>
            <person name="Felipe M.S."/>
            <person name="Teixeira M."/>
            <person name="Sun J."/>
            <person name="Xi L."/>
            <person name="Gomes R."/>
            <person name="De Azevedo C.M."/>
            <person name="Salgado C.G."/>
            <person name="Da Silva M.B."/>
            <person name="Nascimento M.F."/>
            <person name="Queiroz-Telles F."/>
            <person name="Attili D.S."/>
            <person name="Gorbushina A."/>
        </authorList>
    </citation>
    <scope>NUCLEOTIDE SEQUENCE [LARGE SCALE GENOMIC DNA]</scope>
    <source>
        <strain evidence="8 9">CBS 125763</strain>
    </source>
</reference>
<evidence type="ECO:0000256" key="7">
    <source>
        <dbReference type="SAM" id="Phobius"/>
    </source>
</evidence>
<comment type="subcellular location">
    <subcellularLocation>
        <location evidence="1">Membrane</location>
        <topology evidence="1">Multi-pass membrane protein</topology>
    </subcellularLocation>
</comment>
<evidence type="ECO:0000313" key="8">
    <source>
        <dbReference type="EMBL" id="OAP62426.1"/>
    </source>
</evidence>
<keyword evidence="6 7" id="KW-0472">Membrane</keyword>
<dbReference type="AlphaFoldDB" id="A0A178ZSS1"/>
<evidence type="ECO:0000256" key="2">
    <source>
        <dbReference type="ARBA" id="ARBA00010992"/>
    </source>
</evidence>
<gene>
    <name evidence="8" type="ORF">AYL99_04629</name>
</gene>
<evidence type="ECO:0008006" key="10">
    <source>
        <dbReference type="Google" id="ProtNLM"/>
    </source>
</evidence>
<dbReference type="InterPro" id="IPR050360">
    <property type="entry name" value="MFS_Sugar_Transporters"/>
</dbReference>
<evidence type="ECO:0000256" key="4">
    <source>
        <dbReference type="ARBA" id="ARBA00022692"/>
    </source>
</evidence>